<proteinExistence type="predicted"/>
<feature type="compositionally biased region" description="Basic and acidic residues" evidence="1">
    <location>
        <begin position="44"/>
        <end position="59"/>
    </location>
</feature>
<organism evidence="2 3">
    <name type="scientific">Sphingomonas sediminicola</name>
    <dbReference type="NCBI Taxonomy" id="386874"/>
    <lineage>
        <taxon>Bacteria</taxon>
        <taxon>Pseudomonadati</taxon>
        <taxon>Pseudomonadota</taxon>
        <taxon>Alphaproteobacteria</taxon>
        <taxon>Sphingomonadales</taxon>
        <taxon>Sphingomonadaceae</taxon>
        <taxon>Sphingomonas</taxon>
    </lineage>
</organism>
<dbReference type="RefSeq" id="WP_187710013.1">
    <property type="nucleotide sequence ID" value="NZ_CP060782.1"/>
</dbReference>
<dbReference type="Proteomes" id="UP000516105">
    <property type="component" value="Chromosome"/>
</dbReference>
<protein>
    <submittedName>
        <fullName evidence="2">Uncharacterized protein</fullName>
    </submittedName>
</protein>
<evidence type="ECO:0000256" key="1">
    <source>
        <dbReference type="SAM" id="MobiDB-lite"/>
    </source>
</evidence>
<feature type="region of interest" description="Disordered" evidence="1">
    <location>
        <begin position="44"/>
        <end position="67"/>
    </location>
</feature>
<dbReference type="EMBL" id="CP060782">
    <property type="protein sequence ID" value="QNP47061.1"/>
    <property type="molecule type" value="Genomic_DNA"/>
</dbReference>
<reference evidence="2 3" key="1">
    <citation type="submission" date="2020-08" db="EMBL/GenBank/DDBJ databases">
        <title>Genome sequence of Sphingomonas sediminicola KACC 15039T.</title>
        <authorList>
            <person name="Hyun D.-W."/>
            <person name="Bae J.-W."/>
        </authorList>
    </citation>
    <scope>NUCLEOTIDE SEQUENCE [LARGE SCALE GENOMIC DNA]</scope>
    <source>
        <strain evidence="2 3">KACC 15039</strain>
    </source>
</reference>
<name>A0ABX6TB23_9SPHN</name>
<evidence type="ECO:0000313" key="2">
    <source>
        <dbReference type="EMBL" id="QNP47061.1"/>
    </source>
</evidence>
<evidence type="ECO:0000313" key="3">
    <source>
        <dbReference type="Proteomes" id="UP000516105"/>
    </source>
</evidence>
<sequence length="120" mass="13979">MAFSAWWLRRMLRFEGEVFLFGTAMEAPVLESDYKKIGDDRCLFNGEAPRRRPDRRERGSYNGKRRERKAVGLLEPSANCMAALAPEDEPLSCSLNYPLLFLEREFTRRPLWPTEAEHSP</sequence>
<accession>A0ABX6TB23</accession>
<keyword evidence="3" id="KW-1185">Reference proteome</keyword>
<gene>
    <name evidence="2" type="ORF">H9L14_00405</name>
</gene>